<keyword evidence="3" id="KW-1185">Reference proteome</keyword>
<protein>
    <recommendedName>
        <fullName evidence="4">Metal-dependent hydrolase</fullName>
    </recommendedName>
</protein>
<sequence length="342" mass="40555">MFGIHTGNLFRSLKTHGQRLKQSLQNVQLTKNVQQQRSIEHQITVRKVQFDWQDTPIDWIPKQPFASYFINEINLILPEGEFWFCRVFHKVLDQINDPVLKQDVQAFIRQEALHAKAHDQANHHYLNQRGINPQRNLQRMHVLCHQILADQPLGVKLPNFLAKNWDLTRLGIIATIEHLTCVTGQYALQNQYWQQLGADPTLTHLIKWHGAEEVEHRSVAFELYQHFGGSYFSRYLLSAIVTPILFYIWIDGVAHLMVQDSRFRTKKLHFFKIWICREWYRIAKQHHNQLLPSPFWLIQQQLRYLLPHYHPRFEANHDEALAYLNQMENLLTPCATQHLKAD</sequence>
<keyword evidence="1" id="KW-0812">Transmembrane</keyword>
<dbReference type="Proteomes" id="UP000242317">
    <property type="component" value="Unassembled WGS sequence"/>
</dbReference>
<accession>A0A1G6NL58</accession>
<dbReference type="PANTHER" id="PTHR39456">
    <property type="entry name" value="METAL-DEPENDENT HYDROLASE"/>
    <property type="match status" value="1"/>
</dbReference>
<gene>
    <name evidence="2" type="ORF">SAMN05421749_11016</name>
</gene>
<dbReference type="EMBL" id="FMYK01000010">
    <property type="protein sequence ID" value="SDC68104.1"/>
    <property type="molecule type" value="Genomic_DNA"/>
</dbReference>
<evidence type="ECO:0000313" key="3">
    <source>
        <dbReference type="Proteomes" id="UP000242317"/>
    </source>
</evidence>
<dbReference type="InterPro" id="IPR016516">
    <property type="entry name" value="UCP07580"/>
</dbReference>
<proteinExistence type="predicted"/>
<feature type="transmembrane region" description="Helical" evidence="1">
    <location>
        <begin position="235"/>
        <end position="258"/>
    </location>
</feature>
<evidence type="ECO:0000313" key="2">
    <source>
        <dbReference type="EMBL" id="SDC68104.1"/>
    </source>
</evidence>
<dbReference type="PIRSF" id="PIRSF007580">
    <property type="entry name" value="UCP07580"/>
    <property type="match status" value="1"/>
</dbReference>
<keyword evidence="1" id="KW-0472">Membrane</keyword>
<organism evidence="2 3">
    <name type="scientific">Acinetobacter marinus</name>
    <dbReference type="NCBI Taxonomy" id="281375"/>
    <lineage>
        <taxon>Bacteria</taxon>
        <taxon>Pseudomonadati</taxon>
        <taxon>Pseudomonadota</taxon>
        <taxon>Gammaproteobacteria</taxon>
        <taxon>Moraxellales</taxon>
        <taxon>Moraxellaceae</taxon>
        <taxon>Acinetobacter</taxon>
    </lineage>
</organism>
<dbReference type="Pfam" id="PF10118">
    <property type="entry name" value="Metal_hydrol"/>
    <property type="match status" value="1"/>
</dbReference>
<reference evidence="3" key="1">
    <citation type="submission" date="2016-09" db="EMBL/GenBank/DDBJ databases">
        <authorList>
            <person name="Varghese N."/>
            <person name="Submissions S."/>
        </authorList>
    </citation>
    <scope>NUCLEOTIDE SEQUENCE [LARGE SCALE GENOMIC DNA]</scope>
    <source>
        <strain evidence="3">ANC 3699</strain>
    </source>
</reference>
<evidence type="ECO:0008006" key="4">
    <source>
        <dbReference type="Google" id="ProtNLM"/>
    </source>
</evidence>
<keyword evidence="1" id="KW-1133">Transmembrane helix</keyword>
<dbReference type="OrthoDB" id="4760165at2"/>
<dbReference type="AlphaFoldDB" id="A0A1G6NL58"/>
<evidence type="ECO:0000256" key="1">
    <source>
        <dbReference type="SAM" id="Phobius"/>
    </source>
</evidence>
<dbReference type="PANTHER" id="PTHR39456:SF1">
    <property type="entry name" value="METAL-DEPENDENT HYDROLASE"/>
    <property type="match status" value="1"/>
</dbReference>
<name>A0A1G6NL58_9GAMM</name>